<dbReference type="InterPro" id="IPR051346">
    <property type="entry name" value="OTU_Deubiquitinase"/>
</dbReference>
<evidence type="ECO:0000259" key="10">
    <source>
        <dbReference type="Pfam" id="PF12359"/>
    </source>
</evidence>
<dbReference type="PANTHER" id="PTHR13367:SF33">
    <property type="entry name" value="P-LOOP CONTAINING NUCLEOSIDE TRIPHOSPHATE HYDROLASE PROTEIN"/>
    <property type="match status" value="1"/>
</dbReference>
<keyword evidence="3" id="KW-0645">Protease</keyword>
<keyword evidence="6" id="KW-0788">Thiol protease</keyword>
<accession>A0A814QWV9</accession>
<name>A0A814QWV9_9BILA</name>
<evidence type="ECO:0000256" key="5">
    <source>
        <dbReference type="ARBA" id="ARBA00022801"/>
    </source>
</evidence>
<dbReference type="EC" id="3.4.19.12" evidence="2"/>
<evidence type="ECO:0000256" key="6">
    <source>
        <dbReference type="ARBA" id="ARBA00022807"/>
    </source>
</evidence>
<evidence type="ECO:0000259" key="9">
    <source>
        <dbReference type="Pfam" id="PF12340"/>
    </source>
</evidence>
<feature type="coiled-coil region" evidence="7">
    <location>
        <begin position="177"/>
        <end position="204"/>
    </location>
</feature>
<dbReference type="Proteomes" id="UP000663855">
    <property type="component" value="Unassembled WGS sequence"/>
</dbReference>
<evidence type="ECO:0000256" key="3">
    <source>
        <dbReference type="ARBA" id="ARBA00022670"/>
    </source>
</evidence>
<dbReference type="InterPro" id="IPR022105">
    <property type="entry name" value="DUF3645"/>
</dbReference>
<dbReference type="Pfam" id="PF12359">
    <property type="entry name" value="DUF3645"/>
    <property type="match status" value="1"/>
</dbReference>
<reference evidence="11" key="1">
    <citation type="submission" date="2021-02" db="EMBL/GenBank/DDBJ databases">
        <authorList>
            <person name="Nowell W R."/>
        </authorList>
    </citation>
    <scope>NUCLEOTIDE SEQUENCE</scope>
</reference>
<dbReference type="InterPro" id="IPR022099">
    <property type="entry name" value="DUF3638"/>
</dbReference>
<feature type="region of interest" description="Disordered" evidence="8">
    <location>
        <begin position="2432"/>
        <end position="2451"/>
    </location>
</feature>
<keyword evidence="4" id="KW-0833">Ubl conjugation pathway</keyword>
<organism evidence="11 12">
    <name type="scientific">Rotaria magnacalcarata</name>
    <dbReference type="NCBI Taxonomy" id="392030"/>
    <lineage>
        <taxon>Eukaryota</taxon>
        <taxon>Metazoa</taxon>
        <taxon>Spiralia</taxon>
        <taxon>Gnathifera</taxon>
        <taxon>Rotifera</taxon>
        <taxon>Eurotatoria</taxon>
        <taxon>Bdelloidea</taxon>
        <taxon>Philodinida</taxon>
        <taxon>Philodinidae</taxon>
        <taxon>Rotaria</taxon>
    </lineage>
</organism>
<keyword evidence="5" id="KW-0378">Hydrolase</keyword>
<dbReference type="EMBL" id="CAJNOV010003029">
    <property type="protein sequence ID" value="CAF1125703.1"/>
    <property type="molecule type" value="Genomic_DNA"/>
</dbReference>
<sequence length="2576" mass="301991">MKELRGEFDYTIGIALTRIEIWVESCLNQWINRPTTISQYEKNRFETLLVLFEEYQTVALGYYWSEKGHRDPMGYTRFILTSLTIIRSMHKKLCDDPRFTRLKQHSINIPNLMDLFEFLVLPNCKDMIRARDVWTYFSEFHHNTYPDLLSDISDGDAFGVYYASQSSVMNENIQKIRYQAELDKQQKTQEVKDAKQNYERLMNAARYLDCRCYALDYGYCEKCRLKQQADRITVNVYECPLPCEREQSLAVIFELQMPIEIRSYRDILWQFVNRPNPLPKPCMHEWLQAPHHDKILGLFNTGPDNCKVKLVSSTYTRYFYKSVTKSIDEFFCENSLSVQISPTKNIKFDDECSILTPQLDHPDYKQLQFSMITTEFMQNRAVAELSKCPERMKPTQFVEFGSFRPGHRLQWWNLLVVLEMDSLPIAEESVAILIMHSILQYGPVAMDCNPANNSWCPEAHEQLLDDHFIDELITRLDHRLDDCEINWQNELVLVIVTMITMRMLTICNSSKQNRIVYLAIKCRRIGENWIDLISENIQIISSSAFNEIEKLRLKIVIVGISCILTFSTHSDRIDCLLSSNEHMLSLLKAANTIHDNIILNKNASNMSTFVRNIMRYSERILVMVQPTVAEFLQKTSYESLNDFVTNYWAVIRTKGAMKSKWKKRRLDSYDGWYDSQYESRCISIDCIRGTFLVDRMTIDFLPEKITTDALFVRVFGNCIFEVQSGESPQTYITKNTYPDDGKVQYEFYFNDRKKRLIITERHIETNEIFQLIPHDCFLDELPDTFVSKHSHWMDIKNEKIEFRPIRFQEPDFLNNKPYILSINTGYITTTVDNDKQTLVNQSVTLFKNLFSRYFTRLDDQPYIYMMGNDLYEADIIIHIHASRLGIAFEYNATTNIIKSREYSDMCIDEDQWLGTLTGLTSGLLLSPLSVNRQMLDHYPYKKLIVPFGEVKARENPDNDHQISTIYRSSSLLFSGQCFVFILNDRLKILQSTDSPTGWLYLALLHAVTSHPLPDHYTGMTGMERVFQLLNSAGCWSDQPFDSISLNILGKIASVSPQVNYSPVSRPCMENITWNSSGIPHSMQHFGYYLIAKKLIDTSQKLNFMYPPLKTDDIPELFDGKLYNKVLLEKLYWDYRDSYNPSARLSIEMEDDILRTNSTAAYYQTVQNGSLATNYNFVCLVNDLYKNGDVALRDCSKHHWLPLSQWLPDANKLKDTWIGLLKMAVSIKTEAAAKNNTDNIKRFETLLDFLHYIAEECEIKPFYLQMLKTSLQMSTRSLRNFTFPPFISYQNIEEFMFLKERISLRDNLTLSKMNQILAEVEACWWGNREYATSNELISSGQVNQINTLLKLWQSNKELRSFLEAVQSQICSVQIEQFNTKVPYYPQQFEREHAKDHYQIQMKPTDKSINTILLTNAEQKFHHFNLGYFNKPTKPSQITHRKNTFPQENFPDVSNEDNSLREITNYFKNQLLESWNKFLSDNQNEKEEPTTEEIMTLLESFRQESRTLWNELFNSIILSNEQLFETGLLLRITPTTLIPLLQKTYSYLKNTLSLVLTKDQCTLLGGIIVNWTLEQQMERALHFAIHEKWEEFKKEISHTPHSNWKPSEYISWLILELEMNITIREIQIRVAHHMIEPNMRADNSTVRNIVMQLNMGEGKTSVILPMLAVYLSSSNSSLSRIIVLKSLFPTNYQSLRYKLGGLINRRIFPFACRRDMIFQNEQINQIFERFKHGLRNCDVILTSPEDILSFDLLTIDKCRRNEFDAGRSMLNIQRWSRKYVRDILDESDEILHVKYQLVYTVGDQQQVDGGAERWKTIEAILELVKKHADDISKCFSEHIYYKSSERKSAFPQFRLQSQEPFPMFCEKIANDWIDSRNYCYKDKQIILSFILKVNSSVENLIGKFSHLDIELFLIIRGLLSSEVLLVAFKKRHRVNYGVNPSLSFNRLMAVPFRAKDVVADRTEFGHPDVALVLTQLSYYYSGLSDLQLSECFKHLNEQETDPASTYDQWILYEGENNVPQNIKQWNGVNLQDYHQLTVYLFPTFRQNMIVINYFLNHFVFPREAKQFPFKLVASAWDLSSSLRSKIITGFSGTNDTQLLLPVDIRQDDLPELQKTDAIVVNNLLQSENENYQPILINEKSENILKQMISYKDTINVILDVGALFIDRTNREIAIEWLKLSDKNKIDYVVYFDTDSIIVCDRQCHDSPFVTSPASERLNRCIFYLDEIHTRGTDFKFPRGFKAALTLGNGLTKDRFVQACMRMRKLGNGHSLTFWSSYEVHQQIQILKKKFLITNKAEYDKCLVNLIDILRWVYENTQQSTWDGLHHWSSQSLNFQRKISAFQRIDWNDNQQKFTDIIMKDLSNECCEPEIIELISLYGASKKLQTLFEIHHNLYEHAHHHRLSKEIKDAVLKRLTDYGGTKQRLSQLLDEEQQRELERELEEERQLERPPPVKPCEPILHEEINRLCDIRSNTMNLSKYPNVFRHLPYAFTDTTFFNDCQADRWQDNFWVSTEFQRVIATTGESLNPFLRPPRWIMVYRNQHLLFVSAFEANWLIGRLNALYRNGEFKTASMTTLRLL</sequence>
<evidence type="ECO:0000256" key="1">
    <source>
        <dbReference type="ARBA" id="ARBA00000707"/>
    </source>
</evidence>
<dbReference type="GO" id="GO:0004843">
    <property type="term" value="F:cysteine-type deubiquitinase activity"/>
    <property type="evidence" value="ECO:0007669"/>
    <property type="project" value="UniProtKB-EC"/>
</dbReference>
<evidence type="ECO:0000313" key="11">
    <source>
        <dbReference type="EMBL" id="CAF1125703.1"/>
    </source>
</evidence>
<evidence type="ECO:0000256" key="7">
    <source>
        <dbReference type="SAM" id="Coils"/>
    </source>
</evidence>
<gene>
    <name evidence="11" type="ORF">CJN711_LOCUS8299</name>
</gene>
<evidence type="ECO:0000256" key="2">
    <source>
        <dbReference type="ARBA" id="ARBA00012759"/>
    </source>
</evidence>
<evidence type="ECO:0000256" key="4">
    <source>
        <dbReference type="ARBA" id="ARBA00022786"/>
    </source>
</evidence>
<dbReference type="PANTHER" id="PTHR13367">
    <property type="entry name" value="UBIQUITIN THIOESTERASE"/>
    <property type="match status" value="1"/>
</dbReference>
<comment type="caution">
    <text evidence="11">The sequence shown here is derived from an EMBL/GenBank/DDBJ whole genome shotgun (WGS) entry which is preliminary data.</text>
</comment>
<evidence type="ECO:0000313" key="12">
    <source>
        <dbReference type="Proteomes" id="UP000663855"/>
    </source>
</evidence>
<comment type="catalytic activity">
    <reaction evidence="1">
        <text>Thiol-dependent hydrolysis of ester, thioester, amide, peptide and isopeptide bonds formed by the C-terminal Gly of ubiquitin (a 76-residue protein attached to proteins as an intracellular targeting signal).</text>
        <dbReference type="EC" id="3.4.19.12"/>
    </reaction>
</comment>
<proteinExistence type="predicted"/>
<dbReference type="Pfam" id="PF12340">
    <property type="entry name" value="DUF3638"/>
    <property type="match status" value="1"/>
</dbReference>
<evidence type="ECO:0000256" key="8">
    <source>
        <dbReference type="SAM" id="MobiDB-lite"/>
    </source>
</evidence>
<dbReference type="GO" id="GO:0006508">
    <property type="term" value="P:proteolysis"/>
    <property type="evidence" value="ECO:0007669"/>
    <property type="project" value="UniProtKB-KW"/>
</dbReference>
<feature type="domain" description="DUF3645" evidence="10">
    <location>
        <begin position="1944"/>
        <end position="1972"/>
    </location>
</feature>
<protein>
    <recommendedName>
        <fullName evidence="2">ubiquitinyl hydrolase 1</fullName>
        <ecNumber evidence="2">3.4.19.12</ecNumber>
    </recommendedName>
</protein>
<feature type="domain" description="DUF3638" evidence="9">
    <location>
        <begin position="1599"/>
        <end position="1829"/>
    </location>
</feature>
<keyword evidence="7" id="KW-0175">Coiled coil</keyword>
<feature type="compositionally biased region" description="Basic and acidic residues" evidence="8">
    <location>
        <begin position="2432"/>
        <end position="2445"/>
    </location>
</feature>